<evidence type="ECO:0000256" key="2">
    <source>
        <dbReference type="SAM" id="SignalP"/>
    </source>
</evidence>
<evidence type="ECO:0000256" key="1">
    <source>
        <dbReference type="SAM" id="MobiDB-lite"/>
    </source>
</evidence>
<dbReference type="RefSeq" id="WP_284251050.1">
    <property type="nucleotide sequence ID" value="NZ_BSUM01000001.1"/>
</dbReference>
<keyword evidence="4" id="KW-1185">Reference proteome</keyword>
<feature type="region of interest" description="Disordered" evidence="1">
    <location>
        <begin position="38"/>
        <end position="75"/>
    </location>
</feature>
<dbReference type="InterPro" id="IPR046151">
    <property type="entry name" value="DUF6153"/>
</dbReference>
<reference evidence="3" key="2">
    <citation type="submission" date="2023-02" db="EMBL/GenBank/DDBJ databases">
        <authorList>
            <person name="Sun Q."/>
            <person name="Mori K."/>
        </authorList>
    </citation>
    <scope>NUCLEOTIDE SEQUENCE</scope>
    <source>
        <strain evidence="3">NBRC 112290</strain>
    </source>
</reference>
<evidence type="ECO:0000313" key="3">
    <source>
        <dbReference type="EMBL" id="GMA32340.1"/>
    </source>
</evidence>
<dbReference type="AlphaFoldDB" id="A0AA37XFK1"/>
<protein>
    <recommendedName>
        <fullName evidence="5">DUF2946 domain-containing protein</fullName>
    </recommendedName>
</protein>
<feature type="chain" id="PRO_5041427534" description="DUF2946 domain-containing protein" evidence="2">
    <location>
        <begin position="23"/>
        <end position="141"/>
    </location>
</feature>
<accession>A0AA37XFK1</accession>
<evidence type="ECO:0008006" key="5">
    <source>
        <dbReference type="Google" id="ProtNLM"/>
    </source>
</evidence>
<reference evidence="3" key="1">
    <citation type="journal article" date="2014" name="Int. J. Syst. Evol. Microbiol.">
        <title>Complete genome sequence of Corynebacterium casei LMG S-19264T (=DSM 44701T), isolated from a smear-ripened cheese.</title>
        <authorList>
            <consortium name="US DOE Joint Genome Institute (JGI-PGF)"/>
            <person name="Walter F."/>
            <person name="Albersmeier A."/>
            <person name="Kalinowski J."/>
            <person name="Ruckert C."/>
        </authorList>
    </citation>
    <scope>NUCLEOTIDE SEQUENCE</scope>
    <source>
        <strain evidence="3">NBRC 112290</strain>
    </source>
</reference>
<organism evidence="3 4">
    <name type="scientific">Litorihabitans aurantiacus</name>
    <dbReference type="NCBI Taxonomy" id="1930061"/>
    <lineage>
        <taxon>Bacteria</taxon>
        <taxon>Bacillati</taxon>
        <taxon>Actinomycetota</taxon>
        <taxon>Actinomycetes</taxon>
        <taxon>Micrococcales</taxon>
        <taxon>Beutenbergiaceae</taxon>
        <taxon>Litorihabitans</taxon>
    </lineage>
</organism>
<evidence type="ECO:0000313" key="4">
    <source>
        <dbReference type="Proteomes" id="UP001157161"/>
    </source>
</evidence>
<keyword evidence="2" id="KW-0732">Signal</keyword>
<dbReference type="Proteomes" id="UP001157161">
    <property type="component" value="Unassembled WGS sequence"/>
</dbReference>
<gene>
    <name evidence="3" type="ORF">GCM10025875_23320</name>
</gene>
<dbReference type="Pfam" id="PF19650">
    <property type="entry name" value="DUF6153"/>
    <property type="match status" value="1"/>
</dbReference>
<comment type="caution">
    <text evidence="3">The sequence shown here is derived from an EMBL/GenBank/DDBJ whole genome shotgun (WGS) entry which is preliminary data.</text>
</comment>
<dbReference type="EMBL" id="BSUM01000001">
    <property type="protein sequence ID" value="GMA32340.1"/>
    <property type="molecule type" value="Genomic_DNA"/>
</dbReference>
<name>A0AA37XFK1_9MICO</name>
<proteinExistence type="predicted"/>
<sequence>MVAALLAVLGLLGMHAVVGARAAAAADHTGHGSLAVQAHDHPAGMDGAHPHPGNGPLDDLAPGTGHGSHSQPCATCPGCDHDTAGTCTLTPVKAGGAPPVLAPDDLTPAPHELTTWTVLLPAPPVAALPPPCLNALSISRT</sequence>
<feature type="signal peptide" evidence="2">
    <location>
        <begin position="1"/>
        <end position="22"/>
    </location>
</feature>